<protein>
    <recommendedName>
        <fullName evidence="3">Histidine kinase</fullName>
    </recommendedName>
</protein>
<dbReference type="AlphaFoldDB" id="A0A4S4K1L3"/>
<accession>A0A4S4K1L3</accession>
<dbReference type="Gene3D" id="3.40.50.12370">
    <property type="match status" value="1"/>
</dbReference>
<proteinExistence type="predicted"/>
<evidence type="ECO:0000313" key="2">
    <source>
        <dbReference type="Proteomes" id="UP000297014"/>
    </source>
</evidence>
<evidence type="ECO:0008006" key="3">
    <source>
        <dbReference type="Google" id="ProtNLM"/>
    </source>
</evidence>
<evidence type="ECO:0000313" key="1">
    <source>
        <dbReference type="EMBL" id="THG91503.1"/>
    </source>
</evidence>
<dbReference type="PANTHER" id="PTHR45569:SF1">
    <property type="entry name" value="SENSOR PROTEIN KDPD"/>
    <property type="match status" value="1"/>
</dbReference>
<organism evidence="1 2">
    <name type="scientific">Alkalihalobacillus alcalophilus ATCC 27647 = CGMCC 1.3604</name>
    <dbReference type="NCBI Taxonomy" id="1218173"/>
    <lineage>
        <taxon>Bacteria</taxon>
        <taxon>Bacillati</taxon>
        <taxon>Bacillota</taxon>
        <taxon>Bacilli</taxon>
        <taxon>Bacillales</taxon>
        <taxon>Bacillaceae</taxon>
        <taxon>Alkalihalobacillus</taxon>
    </lineage>
</organism>
<dbReference type="OrthoDB" id="9806130at2"/>
<sequence>MQGSILVCVSYGKNAEKLIKKGKKLSSLYGVPCYVLSIENREYDSKDFTVAEHKKFFEQLATQYECQFIWKTKGQKRIADIITATTKEFNITQLVMGQPPISKWEVLTKGSLIHELLHHLTDVDLHIISMKKEQLQTEEEMYQRGVTAYIVKENGEYELLLDKCENYLIKGIYFQAVATEFTNGVFKAELKGKETIIRIHDGKADLVQVDLVK</sequence>
<comment type="caution">
    <text evidence="1">The sequence shown here is derived from an EMBL/GenBank/DDBJ whole genome shotgun (WGS) entry which is preliminary data.</text>
</comment>
<dbReference type="Proteomes" id="UP000297014">
    <property type="component" value="Unassembled WGS sequence"/>
</dbReference>
<gene>
    <name evidence="1" type="ORF">AJ85_04565</name>
</gene>
<name>A0A4S4K1L3_ALKAL</name>
<dbReference type="RefSeq" id="WP_003324672.1">
    <property type="nucleotide sequence ID" value="NZ_JALP01000066.1"/>
</dbReference>
<dbReference type="SUPFAM" id="SSF52402">
    <property type="entry name" value="Adenine nucleotide alpha hydrolases-like"/>
    <property type="match status" value="1"/>
</dbReference>
<dbReference type="EMBL" id="JALP01000066">
    <property type="protein sequence ID" value="THG91503.1"/>
    <property type="molecule type" value="Genomic_DNA"/>
</dbReference>
<dbReference type="GO" id="GO:0000155">
    <property type="term" value="F:phosphorelay sensor kinase activity"/>
    <property type="evidence" value="ECO:0007669"/>
    <property type="project" value="TreeGrafter"/>
</dbReference>
<dbReference type="PANTHER" id="PTHR45569">
    <property type="entry name" value="SENSOR PROTEIN KDPD"/>
    <property type="match status" value="1"/>
</dbReference>
<dbReference type="GO" id="GO:0005886">
    <property type="term" value="C:plasma membrane"/>
    <property type="evidence" value="ECO:0007669"/>
    <property type="project" value="TreeGrafter"/>
</dbReference>
<dbReference type="InterPro" id="IPR052023">
    <property type="entry name" value="Histidine_kinase_KdpD"/>
</dbReference>
<reference evidence="1 2" key="1">
    <citation type="submission" date="2014-01" db="EMBL/GenBank/DDBJ databases">
        <title>Draft genome sequencing of Bacillus alcalophilus CGMCC 1.3604.</title>
        <authorList>
            <person name="Yang J."/>
            <person name="Diao L."/>
            <person name="Yang S."/>
        </authorList>
    </citation>
    <scope>NUCLEOTIDE SEQUENCE [LARGE SCALE GENOMIC DNA]</scope>
    <source>
        <strain evidence="1 2">CGMCC 1.3604</strain>
    </source>
</reference>